<proteinExistence type="predicted"/>
<organism evidence="2 3">
    <name type="scientific">Trichonephila clavipes</name>
    <name type="common">Golden silk orbweaver</name>
    <name type="synonym">Nephila clavipes</name>
    <dbReference type="NCBI Taxonomy" id="2585209"/>
    <lineage>
        <taxon>Eukaryota</taxon>
        <taxon>Metazoa</taxon>
        <taxon>Ecdysozoa</taxon>
        <taxon>Arthropoda</taxon>
        <taxon>Chelicerata</taxon>
        <taxon>Arachnida</taxon>
        <taxon>Araneae</taxon>
        <taxon>Araneomorphae</taxon>
        <taxon>Entelegynae</taxon>
        <taxon>Araneoidea</taxon>
        <taxon>Nephilidae</taxon>
        <taxon>Trichonephila</taxon>
    </lineage>
</organism>
<sequence length="91" mass="10062">MSFTRRPGSRRPQQTSRQEDLHIIRNSRVQPTASSAAIQAQVAPSLWAPVSSRTIRRRLIEDLDAHPSTSSFGVVPRATKLDCSGIEPGRL</sequence>
<evidence type="ECO:0000256" key="1">
    <source>
        <dbReference type="SAM" id="MobiDB-lite"/>
    </source>
</evidence>
<evidence type="ECO:0000313" key="3">
    <source>
        <dbReference type="Proteomes" id="UP000887159"/>
    </source>
</evidence>
<comment type="caution">
    <text evidence="2">The sequence shown here is derived from an EMBL/GenBank/DDBJ whole genome shotgun (WGS) entry which is preliminary data.</text>
</comment>
<reference evidence="2" key="1">
    <citation type="submission" date="2020-08" db="EMBL/GenBank/DDBJ databases">
        <title>Multicomponent nature underlies the extraordinary mechanical properties of spider dragline silk.</title>
        <authorList>
            <person name="Kono N."/>
            <person name="Nakamura H."/>
            <person name="Mori M."/>
            <person name="Yoshida Y."/>
            <person name="Ohtoshi R."/>
            <person name="Malay A.D."/>
            <person name="Moran D.A.P."/>
            <person name="Tomita M."/>
            <person name="Numata K."/>
            <person name="Arakawa K."/>
        </authorList>
    </citation>
    <scope>NUCLEOTIDE SEQUENCE</scope>
</reference>
<dbReference type="AlphaFoldDB" id="A0A8X6SDM9"/>
<keyword evidence="3" id="KW-1185">Reference proteome</keyword>
<dbReference type="EMBL" id="BMAU01021304">
    <property type="protein sequence ID" value="GFY11261.1"/>
    <property type="molecule type" value="Genomic_DNA"/>
</dbReference>
<protein>
    <submittedName>
        <fullName evidence="2">HTH_Tnp_Tc3_2 domain-containing protein</fullName>
    </submittedName>
</protein>
<feature type="region of interest" description="Disordered" evidence="1">
    <location>
        <begin position="1"/>
        <end position="23"/>
    </location>
</feature>
<evidence type="ECO:0000313" key="2">
    <source>
        <dbReference type="EMBL" id="GFY11261.1"/>
    </source>
</evidence>
<gene>
    <name evidence="2" type="primary">NCL1_05915</name>
    <name evidence="2" type="ORF">TNCV_4472471</name>
</gene>
<name>A0A8X6SDM9_TRICX</name>
<dbReference type="Proteomes" id="UP000887159">
    <property type="component" value="Unassembled WGS sequence"/>
</dbReference>
<accession>A0A8X6SDM9</accession>